<evidence type="ECO:0000313" key="2">
    <source>
        <dbReference type="Proteomes" id="UP000610960"/>
    </source>
</evidence>
<organism evidence="1 2">
    <name type="scientific">Thermocladium modestius</name>
    <dbReference type="NCBI Taxonomy" id="62609"/>
    <lineage>
        <taxon>Archaea</taxon>
        <taxon>Thermoproteota</taxon>
        <taxon>Thermoprotei</taxon>
        <taxon>Thermoproteales</taxon>
        <taxon>Thermoproteaceae</taxon>
        <taxon>Thermocladium</taxon>
    </lineage>
</organism>
<comment type="caution">
    <text evidence="1">The sequence shown here is derived from an EMBL/GenBank/DDBJ whole genome shotgun (WGS) entry which is preliminary data.</text>
</comment>
<protein>
    <submittedName>
        <fullName evidence="1">Uncharacterized protein</fullName>
    </submittedName>
</protein>
<dbReference type="EMBL" id="BMNL01000003">
    <property type="protein sequence ID" value="GGP21268.1"/>
    <property type="molecule type" value="Genomic_DNA"/>
</dbReference>
<reference evidence="1" key="2">
    <citation type="submission" date="2020-09" db="EMBL/GenBank/DDBJ databases">
        <authorList>
            <person name="Sun Q."/>
            <person name="Ohkuma M."/>
        </authorList>
    </citation>
    <scope>NUCLEOTIDE SEQUENCE</scope>
    <source>
        <strain evidence="1">JCM 10088</strain>
    </source>
</reference>
<reference evidence="1" key="1">
    <citation type="journal article" date="2014" name="Int. J. Syst. Evol. Microbiol.">
        <title>Complete genome sequence of Corynebacterium casei LMG S-19264T (=DSM 44701T), isolated from a smear-ripened cheese.</title>
        <authorList>
            <consortium name="US DOE Joint Genome Institute (JGI-PGF)"/>
            <person name="Walter F."/>
            <person name="Albersmeier A."/>
            <person name="Kalinowski J."/>
            <person name="Ruckert C."/>
        </authorList>
    </citation>
    <scope>NUCLEOTIDE SEQUENCE</scope>
    <source>
        <strain evidence="1">JCM 10088</strain>
    </source>
</reference>
<gene>
    <name evidence="1" type="ORF">GCM10007981_12390</name>
</gene>
<dbReference type="Proteomes" id="UP000610960">
    <property type="component" value="Unassembled WGS sequence"/>
</dbReference>
<proteinExistence type="predicted"/>
<sequence length="139" mass="15501">MGSVKKPPPHSRPVSEGEEIEEELLRLVEETQLIDAGNGLAIYVDAEIPNCNDFTVVPIYHVFEDAAILEIWVECHGPPMRFALIDEVKEHVDAVNEWITKGRMLLAFRSELISLPLPPNVKPMMLFTRVAGPGKDLSA</sequence>
<evidence type="ECO:0000313" key="1">
    <source>
        <dbReference type="EMBL" id="GGP21268.1"/>
    </source>
</evidence>
<keyword evidence="2" id="KW-1185">Reference proteome</keyword>
<dbReference type="AlphaFoldDB" id="A0A830GWN0"/>
<name>A0A830GWN0_9CREN</name>
<accession>A0A830GWN0</accession>